<comment type="caution">
    <text evidence="1">The sequence shown here is derived from an EMBL/GenBank/DDBJ whole genome shotgun (WGS) entry which is preliminary data.</text>
</comment>
<sequence>MGIRDSLLCEVEEAEWELRALEQRCLGHPELQREVYKAKERVANHTERLRCLNFKRYMMRAHDKRDNSGSLLAWLANQTKRGLHIVEIYTDTEKRIVRQEVINLHFSDYYTNLYTSVARGTETDIETFHSIAYTRHHP</sequence>
<dbReference type="EMBL" id="JANPWB010000003">
    <property type="protein sequence ID" value="KAJ1199543.1"/>
    <property type="molecule type" value="Genomic_DNA"/>
</dbReference>
<protein>
    <submittedName>
        <fullName evidence="1">Uncharacterized protein</fullName>
    </submittedName>
</protein>
<accession>A0AAV7VE08</accession>
<proteinExistence type="predicted"/>
<evidence type="ECO:0000313" key="2">
    <source>
        <dbReference type="Proteomes" id="UP001066276"/>
    </source>
</evidence>
<evidence type="ECO:0000313" key="1">
    <source>
        <dbReference type="EMBL" id="KAJ1199543.1"/>
    </source>
</evidence>
<dbReference type="AlphaFoldDB" id="A0AAV7VE08"/>
<gene>
    <name evidence="1" type="ORF">NDU88_003377</name>
</gene>
<keyword evidence="2" id="KW-1185">Reference proteome</keyword>
<reference evidence="1" key="1">
    <citation type="journal article" date="2022" name="bioRxiv">
        <title>Sequencing and chromosome-scale assembly of the giantPleurodeles waltlgenome.</title>
        <authorList>
            <person name="Brown T."/>
            <person name="Elewa A."/>
            <person name="Iarovenko S."/>
            <person name="Subramanian E."/>
            <person name="Araus A.J."/>
            <person name="Petzold A."/>
            <person name="Susuki M."/>
            <person name="Suzuki K.-i.T."/>
            <person name="Hayashi T."/>
            <person name="Toyoda A."/>
            <person name="Oliveira C."/>
            <person name="Osipova E."/>
            <person name="Leigh N.D."/>
            <person name="Simon A."/>
            <person name="Yun M.H."/>
        </authorList>
    </citation>
    <scope>NUCLEOTIDE SEQUENCE</scope>
    <source>
        <strain evidence="1">20211129_DDA</strain>
        <tissue evidence="1">Liver</tissue>
    </source>
</reference>
<name>A0AAV7VE08_PLEWA</name>
<organism evidence="1 2">
    <name type="scientific">Pleurodeles waltl</name>
    <name type="common">Iberian ribbed newt</name>
    <dbReference type="NCBI Taxonomy" id="8319"/>
    <lineage>
        <taxon>Eukaryota</taxon>
        <taxon>Metazoa</taxon>
        <taxon>Chordata</taxon>
        <taxon>Craniata</taxon>
        <taxon>Vertebrata</taxon>
        <taxon>Euteleostomi</taxon>
        <taxon>Amphibia</taxon>
        <taxon>Batrachia</taxon>
        <taxon>Caudata</taxon>
        <taxon>Salamandroidea</taxon>
        <taxon>Salamandridae</taxon>
        <taxon>Pleurodelinae</taxon>
        <taxon>Pleurodeles</taxon>
    </lineage>
</organism>
<dbReference type="Proteomes" id="UP001066276">
    <property type="component" value="Chromosome 2_1"/>
</dbReference>